<keyword evidence="3" id="KW-1185">Reference proteome</keyword>
<evidence type="ECO:0008006" key="4">
    <source>
        <dbReference type="Google" id="ProtNLM"/>
    </source>
</evidence>
<dbReference type="RefSeq" id="WP_304376757.1">
    <property type="nucleotide sequence ID" value="NZ_JAUOZU010000008.1"/>
</dbReference>
<reference evidence="2" key="1">
    <citation type="journal article" date="2015" name="Int. J. Syst. Evol. Microbiol.">
        <title>Rhizobium alvei sp. nov., isolated from a freshwater river.</title>
        <authorList>
            <person name="Sheu S.Y."/>
            <person name="Huang H.W."/>
            <person name="Young C.C."/>
            <person name="Chen W.M."/>
        </authorList>
    </citation>
    <scope>NUCLEOTIDE SEQUENCE</scope>
    <source>
        <strain evidence="2">TNR-22</strain>
    </source>
</reference>
<feature type="signal peptide" evidence="1">
    <location>
        <begin position="1"/>
        <end position="18"/>
    </location>
</feature>
<name>A0ABT8YM64_9HYPH</name>
<evidence type="ECO:0000256" key="1">
    <source>
        <dbReference type="SAM" id="SignalP"/>
    </source>
</evidence>
<dbReference type="Proteomes" id="UP001174932">
    <property type="component" value="Unassembled WGS sequence"/>
</dbReference>
<protein>
    <recommendedName>
        <fullName evidence="4">Lipoprotein</fullName>
    </recommendedName>
</protein>
<evidence type="ECO:0000313" key="3">
    <source>
        <dbReference type="Proteomes" id="UP001174932"/>
    </source>
</evidence>
<feature type="chain" id="PRO_5045527331" description="Lipoprotein" evidence="1">
    <location>
        <begin position="19"/>
        <end position="108"/>
    </location>
</feature>
<reference evidence="2" key="2">
    <citation type="submission" date="2023-07" db="EMBL/GenBank/DDBJ databases">
        <authorList>
            <person name="Shen H."/>
        </authorList>
    </citation>
    <scope>NUCLEOTIDE SEQUENCE</scope>
    <source>
        <strain evidence="2">TNR-22</strain>
    </source>
</reference>
<evidence type="ECO:0000313" key="2">
    <source>
        <dbReference type="EMBL" id="MDO6964831.1"/>
    </source>
</evidence>
<dbReference type="PROSITE" id="PS51257">
    <property type="entry name" value="PROKAR_LIPOPROTEIN"/>
    <property type="match status" value="1"/>
</dbReference>
<accession>A0ABT8YM64</accession>
<organism evidence="2 3">
    <name type="scientific">Rhizobium alvei</name>
    <dbReference type="NCBI Taxonomy" id="1132659"/>
    <lineage>
        <taxon>Bacteria</taxon>
        <taxon>Pseudomonadati</taxon>
        <taxon>Pseudomonadota</taxon>
        <taxon>Alphaproteobacteria</taxon>
        <taxon>Hyphomicrobiales</taxon>
        <taxon>Rhizobiaceae</taxon>
        <taxon>Rhizobium/Agrobacterium group</taxon>
        <taxon>Rhizobium</taxon>
    </lineage>
</organism>
<gene>
    <name evidence="2" type="ORF">Q4481_12765</name>
</gene>
<sequence length="108" mass="11177">MKKSFLLLALLAAGCAKMPDDIQAVAVSADPYMAMECPQLSSEKVAAAAELARVEEAQLRAAQQDQAAMAVIHVPVASMRGKDQEAAVASAKGKVDAINQAYAAKGCS</sequence>
<dbReference type="EMBL" id="JAUOZU010000008">
    <property type="protein sequence ID" value="MDO6964831.1"/>
    <property type="molecule type" value="Genomic_DNA"/>
</dbReference>
<keyword evidence="1" id="KW-0732">Signal</keyword>
<proteinExistence type="predicted"/>
<comment type="caution">
    <text evidence="2">The sequence shown here is derived from an EMBL/GenBank/DDBJ whole genome shotgun (WGS) entry which is preliminary data.</text>
</comment>